<dbReference type="Pfam" id="PF03992">
    <property type="entry name" value="ABM"/>
    <property type="match status" value="1"/>
</dbReference>
<proteinExistence type="predicted"/>
<protein>
    <recommendedName>
        <fullName evidence="1">ABM domain-containing protein</fullName>
    </recommendedName>
</protein>
<reference evidence="2 3" key="1">
    <citation type="submission" date="2018-12" db="EMBL/GenBank/DDBJ databases">
        <title>Dyella dinghuensis sp. nov. DHOA06 and Dyella choica sp. nov. 4M-K27, isolated from forest soil.</title>
        <authorList>
            <person name="Qiu L.-H."/>
            <person name="Gao Z.-H."/>
        </authorList>
    </citation>
    <scope>NUCLEOTIDE SEQUENCE [LARGE SCALE GENOMIC DNA]</scope>
    <source>
        <strain evidence="2 3">DHOA06</strain>
    </source>
</reference>
<gene>
    <name evidence="2" type="ORF">EKH79_18080</name>
</gene>
<comment type="caution">
    <text evidence="2">The sequence shown here is derived from an EMBL/GenBank/DDBJ whole genome shotgun (WGS) entry which is preliminary data.</text>
</comment>
<accession>A0A432LNZ0</accession>
<dbReference type="AlphaFoldDB" id="A0A432LNZ0"/>
<dbReference type="PROSITE" id="PS51725">
    <property type="entry name" value="ABM"/>
    <property type="match status" value="1"/>
</dbReference>
<evidence type="ECO:0000259" key="1">
    <source>
        <dbReference type="PROSITE" id="PS51725"/>
    </source>
</evidence>
<keyword evidence="3" id="KW-1185">Reference proteome</keyword>
<dbReference type="Proteomes" id="UP000267077">
    <property type="component" value="Unassembled WGS sequence"/>
</dbReference>
<name>A0A432LNZ0_9GAMM</name>
<dbReference type="EMBL" id="RYZR01000008">
    <property type="protein sequence ID" value="RUL61540.1"/>
    <property type="molecule type" value="Genomic_DNA"/>
</dbReference>
<dbReference type="InterPro" id="IPR007138">
    <property type="entry name" value="ABM_dom"/>
</dbReference>
<evidence type="ECO:0000313" key="2">
    <source>
        <dbReference type="EMBL" id="RUL61540.1"/>
    </source>
</evidence>
<feature type="domain" description="ABM" evidence="1">
    <location>
        <begin position="25"/>
        <end position="114"/>
    </location>
</feature>
<sequence length="119" mass="14239">MDNWAHTADGWRPDRRSLSRCIAVYVLTVQLSIKREQVEDFLRELSALRALIEREPDCLRFDVLQDAACPESIMLVEAWTSRDYFEQVQLKRPYYTPYLARVQPTWAKDRRMQHWHAIT</sequence>
<dbReference type="SUPFAM" id="SSF54909">
    <property type="entry name" value="Dimeric alpha+beta barrel"/>
    <property type="match status" value="1"/>
</dbReference>
<evidence type="ECO:0000313" key="3">
    <source>
        <dbReference type="Proteomes" id="UP000267077"/>
    </source>
</evidence>
<dbReference type="Gene3D" id="3.30.70.100">
    <property type="match status" value="1"/>
</dbReference>
<dbReference type="InterPro" id="IPR011008">
    <property type="entry name" value="Dimeric_a/b-barrel"/>
</dbReference>
<organism evidence="2 3">
    <name type="scientific">Dyella dinghuensis</name>
    <dbReference type="NCBI Taxonomy" id="1920169"/>
    <lineage>
        <taxon>Bacteria</taxon>
        <taxon>Pseudomonadati</taxon>
        <taxon>Pseudomonadota</taxon>
        <taxon>Gammaproteobacteria</taxon>
        <taxon>Lysobacterales</taxon>
        <taxon>Rhodanobacteraceae</taxon>
        <taxon>Dyella</taxon>
    </lineage>
</organism>